<dbReference type="PANTHER" id="PTHR24025:SF10">
    <property type="entry name" value="DESMOGLEIN-4"/>
    <property type="match status" value="1"/>
</dbReference>
<evidence type="ECO:0000256" key="7">
    <source>
        <dbReference type="ARBA" id="ARBA00022729"/>
    </source>
</evidence>
<reference evidence="20" key="1">
    <citation type="submission" date="2019-06" db="EMBL/GenBank/DDBJ databases">
        <title>G10K-VGP Goodes thornscrub tortoise genome, primary haplotype.</title>
        <authorList>
            <person name="Murphy B."/>
            <person name="Edwards T."/>
            <person name="Rhie A."/>
            <person name="Koren S."/>
            <person name="Phillippy A."/>
            <person name="Fedrigo O."/>
            <person name="Haase B."/>
            <person name="Mountcastle J."/>
            <person name="Lewin H."/>
            <person name="Damas J."/>
            <person name="Howe K."/>
            <person name="Formenti G."/>
            <person name="Myers G."/>
            <person name="Durbin R."/>
            <person name="Jarvis E.D."/>
        </authorList>
    </citation>
    <scope>NUCLEOTIDE SEQUENCE [LARGE SCALE GENOMIC DNA]</scope>
</reference>
<evidence type="ECO:0000256" key="16">
    <source>
        <dbReference type="RuleBase" id="RU003318"/>
    </source>
</evidence>
<dbReference type="Gene3D" id="2.60.40.60">
    <property type="entry name" value="Cadherins"/>
    <property type="match status" value="5"/>
</dbReference>
<dbReference type="SUPFAM" id="SSF49313">
    <property type="entry name" value="Cadherin-like"/>
    <property type="match status" value="4"/>
</dbReference>
<keyword evidence="13" id="KW-0472">Membrane</keyword>
<keyword evidence="9 15" id="KW-0106">Calcium</keyword>
<dbReference type="PROSITE" id="PS00232">
    <property type="entry name" value="CADHERIN_1"/>
    <property type="match status" value="2"/>
</dbReference>
<dbReference type="InterPro" id="IPR009122">
    <property type="entry name" value="Desmosomal_cadherin"/>
</dbReference>
<keyword evidence="7 18" id="KW-0732">Signal</keyword>
<comment type="subcellular location">
    <subcellularLocation>
        <location evidence="2">Cell junction</location>
        <location evidence="2">Desmosome</location>
    </subcellularLocation>
    <subcellularLocation>
        <location evidence="1 16">Cell membrane</location>
        <topology evidence="1 16">Single-pass type I membrane protein</topology>
    </subcellularLocation>
</comment>
<dbReference type="OrthoDB" id="8961010at2759"/>
<reference evidence="20" key="2">
    <citation type="submission" date="2025-08" db="UniProtKB">
        <authorList>
            <consortium name="Ensembl"/>
        </authorList>
    </citation>
    <scope>IDENTIFICATION</scope>
</reference>
<evidence type="ECO:0000256" key="10">
    <source>
        <dbReference type="ARBA" id="ARBA00022889"/>
    </source>
</evidence>
<evidence type="ECO:0000256" key="17">
    <source>
        <dbReference type="RuleBase" id="RU004358"/>
    </source>
</evidence>
<keyword evidence="5 16" id="KW-0812">Transmembrane</keyword>
<dbReference type="SMART" id="SM00112">
    <property type="entry name" value="CA"/>
    <property type="match status" value="4"/>
</dbReference>
<keyword evidence="8" id="KW-0677">Repeat</keyword>
<dbReference type="PRINTS" id="PR00205">
    <property type="entry name" value="CADHERIN"/>
</dbReference>
<feature type="signal peptide" evidence="18">
    <location>
        <begin position="1"/>
        <end position="27"/>
    </location>
</feature>
<dbReference type="CDD" id="cd11304">
    <property type="entry name" value="Cadherin_repeat"/>
    <property type="match status" value="4"/>
</dbReference>
<feature type="domain" description="Cadherin" evidence="19">
    <location>
        <begin position="154"/>
        <end position="264"/>
    </location>
</feature>
<dbReference type="FunFam" id="2.60.40.60:FF:000083">
    <property type="entry name" value="Desmoglein 1"/>
    <property type="match status" value="1"/>
</dbReference>
<evidence type="ECO:0000313" key="21">
    <source>
        <dbReference type="Proteomes" id="UP000694390"/>
    </source>
</evidence>
<dbReference type="FunFam" id="2.60.40.60:FF:000011">
    <property type="entry name" value="Cadherin 1"/>
    <property type="match status" value="1"/>
</dbReference>
<keyword evidence="14" id="KW-0325">Glycoprotein</keyword>
<evidence type="ECO:0000256" key="4">
    <source>
        <dbReference type="ARBA" id="ARBA00022685"/>
    </source>
</evidence>
<evidence type="ECO:0000256" key="13">
    <source>
        <dbReference type="ARBA" id="ARBA00023136"/>
    </source>
</evidence>
<keyword evidence="4" id="KW-0165">Cleavage on pair of basic residues</keyword>
<evidence type="ECO:0000256" key="6">
    <source>
        <dbReference type="ARBA" id="ARBA00022723"/>
    </source>
</evidence>
<keyword evidence="10 16" id="KW-0130">Cell adhesion</keyword>
<reference evidence="20" key="3">
    <citation type="submission" date="2025-09" db="UniProtKB">
        <authorList>
            <consortium name="Ensembl"/>
        </authorList>
    </citation>
    <scope>IDENTIFICATION</scope>
</reference>
<dbReference type="Pfam" id="PF01049">
    <property type="entry name" value="CADH_Y-type_LIR"/>
    <property type="match status" value="1"/>
</dbReference>
<dbReference type="GeneTree" id="ENSGT01030000234624"/>
<dbReference type="Ensembl" id="ENSGEVT00005013165.1">
    <property type="protein sequence ID" value="ENSGEVP00005012573.1"/>
    <property type="gene ID" value="ENSGEVG00005008796.1"/>
</dbReference>
<dbReference type="FunFam" id="2.60.40.60:FF:000068">
    <property type="entry name" value="Desmoglein 1"/>
    <property type="match status" value="1"/>
</dbReference>
<dbReference type="FunFam" id="4.10.900.10:FF:000003">
    <property type="entry name" value="Desmoglein 1"/>
    <property type="match status" value="1"/>
</dbReference>
<dbReference type="InterPro" id="IPR015919">
    <property type="entry name" value="Cadherin-like_sf"/>
</dbReference>
<evidence type="ECO:0000256" key="18">
    <source>
        <dbReference type="SAM" id="SignalP"/>
    </source>
</evidence>
<evidence type="ECO:0000256" key="1">
    <source>
        <dbReference type="ARBA" id="ARBA00004251"/>
    </source>
</evidence>
<keyword evidence="6" id="KW-0479">Metal-binding</keyword>
<dbReference type="InterPro" id="IPR002126">
    <property type="entry name" value="Cadherin-like_dom"/>
</dbReference>
<proteinExistence type="predicted"/>
<dbReference type="GO" id="GO:0007156">
    <property type="term" value="P:homophilic cell adhesion via plasma membrane adhesion molecules"/>
    <property type="evidence" value="ECO:0007669"/>
    <property type="project" value="InterPro"/>
</dbReference>
<organism evidence="20 21">
    <name type="scientific">Gopherus evgoodei</name>
    <name type="common">Goodes thornscrub tortoise</name>
    <dbReference type="NCBI Taxonomy" id="1825980"/>
    <lineage>
        <taxon>Eukaryota</taxon>
        <taxon>Metazoa</taxon>
        <taxon>Chordata</taxon>
        <taxon>Craniata</taxon>
        <taxon>Vertebrata</taxon>
        <taxon>Euteleostomi</taxon>
        <taxon>Archelosauria</taxon>
        <taxon>Testudinata</taxon>
        <taxon>Testudines</taxon>
        <taxon>Cryptodira</taxon>
        <taxon>Durocryptodira</taxon>
        <taxon>Testudinoidea</taxon>
        <taxon>Testudinidae</taxon>
        <taxon>Gopherus</taxon>
    </lineage>
</organism>
<dbReference type="GO" id="GO:0005509">
    <property type="term" value="F:calcium ion binding"/>
    <property type="evidence" value="ECO:0007669"/>
    <property type="project" value="UniProtKB-UniRule"/>
</dbReference>
<dbReference type="Pfam" id="PF00028">
    <property type="entry name" value="Cadherin"/>
    <property type="match status" value="4"/>
</dbReference>
<dbReference type="FunFam" id="2.60.40.60:FF:000074">
    <property type="entry name" value="Desmoglein 4"/>
    <property type="match status" value="1"/>
</dbReference>
<keyword evidence="21" id="KW-1185">Reference proteome</keyword>
<evidence type="ECO:0000256" key="9">
    <source>
        <dbReference type="ARBA" id="ARBA00022837"/>
    </source>
</evidence>
<feature type="domain" description="Cadherin" evidence="19">
    <location>
        <begin position="403"/>
        <end position="493"/>
    </location>
</feature>
<evidence type="ECO:0000256" key="15">
    <source>
        <dbReference type="PROSITE-ProRule" id="PRU00043"/>
    </source>
</evidence>
<dbReference type="GO" id="GO:0005886">
    <property type="term" value="C:plasma membrane"/>
    <property type="evidence" value="ECO:0007669"/>
    <property type="project" value="UniProtKB-SubCell"/>
</dbReference>
<evidence type="ECO:0000256" key="3">
    <source>
        <dbReference type="ARBA" id="ARBA00022475"/>
    </source>
</evidence>
<dbReference type="GO" id="GO:0030057">
    <property type="term" value="C:desmosome"/>
    <property type="evidence" value="ECO:0007669"/>
    <property type="project" value="UniProtKB-SubCell"/>
</dbReference>
<dbReference type="AlphaFoldDB" id="A0A8C4W677"/>
<dbReference type="PRINTS" id="PR01819">
    <property type="entry name" value="DESMOGLEIN"/>
</dbReference>
<dbReference type="InterPro" id="IPR020894">
    <property type="entry name" value="Cadherin_CS"/>
</dbReference>
<dbReference type="Gene3D" id="4.10.900.10">
    <property type="entry name" value="TCF3-CBD (Catenin binding domain)"/>
    <property type="match status" value="1"/>
</dbReference>
<dbReference type="InterPro" id="IPR000233">
    <property type="entry name" value="Cadherin_Y-type_LIR"/>
</dbReference>
<evidence type="ECO:0000256" key="11">
    <source>
        <dbReference type="ARBA" id="ARBA00022949"/>
    </source>
</evidence>
<sequence>LIWLSTFFLDLLLVIVTLELFLPKVKEWNENGVAQWKTFRRQKREWIKFAAACREGEDNSRRNPIAKIRSDCEENQPVIYSISGIGIDQPPYGIFVVNSRTGEINITSIVDREVTPEFVIRCFAKHALTGRDLELPLDLRVRVLDINDNPPIFAQTVFVGSIEESSMENTLVMKIIAMDADEPNHLNSKIAYKIESQEPAGASMFILNKHTGEVHIANYLDREQHSSYSLVVRASDRDGAADGISSLCNCNIKVLDVNDNFPTLSQSSYSATIVENSLSSELLRIQVLDADEEFSDNWLAEFYFLSGNEDNNFEFITDPATNEGILRVIKPLNYEYMQSYPLSFGVRNKASFHHSVATQYQVIGTPLTIKVKNEIEPPCFSPSSMSFFLPRTLSVAAMSNYMVGVYTATDEETGKTASNVRYRIGHDPGAWFRVNPTTGEIFLNKIIDRESSYVVNGLYRAKLLAITRDAPAKTSTGTIVLVVDDSNYNCPTLSTEMRKVCMSSPTVIITAKDLDGDTYSPPFTFTIANQPARSYSAELRTQNIEFFIYDVYVHMMDNQGRRCQRPQRIPLQACLCDSLLICTSGATEKLFPEDVTDSVTIDDRLVTIGGSIVTSADTGFGYTDVYGFTLFPILMAMSDCCGYGARPVGGVGAGFEPVPECTEGAIHSWGIEGAHPEDMVSIGAPQQVATSGDFVDRSDIYTNTYGEGGAVVTSGHEETKGLGTAVGYGTTSGYGAATAYGTMGKKESIGGTLREYREGGVNMAFLDSYFSEKAFAYADEDEGRPANDCLLIYDHEGIGTPVGSIGCCSFIGEDIDDTYLDTLGPKFKTLAEICLGKVIEPIPGVSATFPNIESDLKLPPPGTTIIVNESSSMPPPVGSTTIPARPVPDPLLHGNVMVTETYTSGSTFQPPTLSVDPLRASNVVVTERVLAPASASDLRGILDIPDLTDGANVVVTERVIAPGSSSMGGVSSMTGQLLSADAHLSQTVGSVSPGTSRRRVTKYSTIQYANQ</sequence>
<evidence type="ECO:0000256" key="8">
    <source>
        <dbReference type="ARBA" id="ARBA00022737"/>
    </source>
</evidence>
<name>A0A8C4W677_9SAUR</name>
<evidence type="ECO:0000313" key="20">
    <source>
        <dbReference type="Ensembl" id="ENSGEVP00005012573.1"/>
    </source>
</evidence>
<feature type="domain" description="Cadherin" evidence="19">
    <location>
        <begin position="265"/>
        <end position="380"/>
    </location>
</feature>
<comment type="function">
    <text evidence="17">A component of desmosome cell-cell junctions which are required for positive regulation of cellular adhesion. Involved in the interaction of plaque proteins and intermediate filaments mediating cell-cell adhesion.</text>
</comment>
<dbReference type="Proteomes" id="UP000694390">
    <property type="component" value="Chromosome 2"/>
</dbReference>
<dbReference type="PROSITE" id="PS50268">
    <property type="entry name" value="CADHERIN_2"/>
    <property type="match status" value="4"/>
</dbReference>
<dbReference type="InterPro" id="IPR027397">
    <property type="entry name" value="Catenin-bd_sf"/>
</dbReference>
<dbReference type="InterPro" id="IPR050971">
    <property type="entry name" value="Cadherin-domain_protein"/>
</dbReference>
<gene>
    <name evidence="20" type="primary">LOC115645039</name>
</gene>
<dbReference type="PRINTS" id="PR01818">
    <property type="entry name" value="DESMOCADHERN"/>
</dbReference>
<evidence type="ECO:0000256" key="2">
    <source>
        <dbReference type="ARBA" id="ARBA00004568"/>
    </source>
</evidence>
<evidence type="ECO:0000259" key="19">
    <source>
        <dbReference type="PROSITE" id="PS50268"/>
    </source>
</evidence>
<evidence type="ECO:0000256" key="12">
    <source>
        <dbReference type="ARBA" id="ARBA00022989"/>
    </source>
</evidence>
<evidence type="ECO:0000256" key="5">
    <source>
        <dbReference type="ARBA" id="ARBA00022692"/>
    </source>
</evidence>
<evidence type="ECO:0000256" key="14">
    <source>
        <dbReference type="ARBA" id="ARBA00023180"/>
    </source>
</evidence>
<dbReference type="PANTHER" id="PTHR24025">
    <property type="entry name" value="DESMOGLEIN FAMILY MEMBER"/>
    <property type="match status" value="1"/>
</dbReference>
<keyword evidence="12" id="KW-1133">Transmembrane helix</keyword>
<accession>A0A8C4W677</accession>
<keyword evidence="3" id="KW-1003">Cell membrane</keyword>
<feature type="chain" id="PRO_5034649265" evidence="18">
    <location>
        <begin position="28"/>
        <end position="1011"/>
    </location>
</feature>
<keyword evidence="11" id="KW-0965">Cell junction</keyword>
<feature type="domain" description="Cadherin" evidence="19">
    <location>
        <begin position="71"/>
        <end position="153"/>
    </location>
</feature>
<protein>
    <submittedName>
        <fullName evidence="20">Desmoglein 1</fullName>
    </submittedName>
</protein>